<sequence>MSMKYVATIIVVTSLLTGCANDRVKPEQYSGFLKDYSSLKPAVSTTGVPVMRWIDSNAHLENYSKIIYEPVVYYPEPRSSTQVGEAVLQGILDYTNQSMKTAAAKRFMLVDKPGPGTLIFRGAITAVDTSNMGLQFYEVIPIAMVLAGTQVISGYRTQETRLYFEGELIDSQSGNAVTKVLRKGQGKDLPNSNQLLTVDDLKAVIDKMASDAAVFNL</sequence>
<dbReference type="InterPro" id="IPR021747">
    <property type="entry name" value="DUF3313"/>
</dbReference>
<dbReference type="PATRIC" id="fig|545.12.peg.4028"/>
<dbReference type="PROSITE" id="PS51257">
    <property type="entry name" value="PROKAR_LIPOPROTEIN"/>
    <property type="match status" value="1"/>
</dbReference>
<organism evidence="1">
    <name type="scientific">Citrobacter koseri</name>
    <name type="common">Citrobacter diversus</name>
    <dbReference type="NCBI Taxonomy" id="545"/>
    <lineage>
        <taxon>Bacteria</taxon>
        <taxon>Pseudomonadati</taxon>
        <taxon>Pseudomonadota</taxon>
        <taxon>Gammaproteobacteria</taxon>
        <taxon>Enterobacterales</taxon>
        <taxon>Enterobacteriaceae</taxon>
        <taxon>Citrobacter</taxon>
    </lineage>
</organism>
<protein>
    <submittedName>
        <fullName evidence="1">Lipoprotein</fullName>
    </submittedName>
</protein>
<dbReference type="Pfam" id="PF11769">
    <property type="entry name" value="DUF3313"/>
    <property type="match status" value="1"/>
</dbReference>
<gene>
    <name evidence="1" type="ORF">BN1086_04020</name>
</gene>
<accession>A0A078LG74</accession>
<dbReference type="EMBL" id="LK931336">
    <property type="protein sequence ID" value="CDZ85795.1"/>
    <property type="molecule type" value="Genomic_DNA"/>
</dbReference>
<proteinExistence type="predicted"/>
<dbReference type="RefSeq" id="WP_114848384.1">
    <property type="nucleotide sequence ID" value="NZ_CP033780.1"/>
</dbReference>
<evidence type="ECO:0000313" key="1">
    <source>
        <dbReference type="EMBL" id="CDZ85795.1"/>
    </source>
</evidence>
<dbReference type="AlphaFoldDB" id="A0A078LG74"/>
<name>A0A078LG74_CITKO</name>
<keyword evidence="1" id="KW-0449">Lipoprotein</keyword>
<reference evidence="1" key="1">
    <citation type="submission" date="2014-06" db="EMBL/GenBank/DDBJ databases">
        <authorList>
            <person name="Urmite Genomes Urmite Genomes"/>
        </authorList>
    </citation>
    <scope>NUCLEOTIDE SEQUENCE</scope>
</reference>